<dbReference type="InterPro" id="IPR001387">
    <property type="entry name" value="Cro/C1-type_HTH"/>
</dbReference>
<dbReference type="CDD" id="cd00093">
    <property type="entry name" value="HTH_XRE"/>
    <property type="match status" value="1"/>
</dbReference>
<dbReference type="Proteomes" id="UP001165079">
    <property type="component" value="Unassembled WGS sequence"/>
</dbReference>
<name>A0A9W6SIA0_9ACTN</name>
<organism evidence="2 3">
    <name type="scientific">Actinorhabdospora filicis</name>
    <dbReference type="NCBI Taxonomy" id="1785913"/>
    <lineage>
        <taxon>Bacteria</taxon>
        <taxon>Bacillati</taxon>
        <taxon>Actinomycetota</taxon>
        <taxon>Actinomycetes</taxon>
        <taxon>Micromonosporales</taxon>
        <taxon>Micromonosporaceae</taxon>
        <taxon>Actinorhabdospora</taxon>
    </lineage>
</organism>
<gene>
    <name evidence="2" type="ORF">Afil01_12740</name>
</gene>
<dbReference type="Gene3D" id="1.10.260.40">
    <property type="entry name" value="lambda repressor-like DNA-binding domains"/>
    <property type="match status" value="1"/>
</dbReference>
<dbReference type="PROSITE" id="PS50943">
    <property type="entry name" value="HTH_CROC1"/>
    <property type="match status" value="1"/>
</dbReference>
<dbReference type="Pfam" id="PF13560">
    <property type="entry name" value="HTH_31"/>
    <property type="match status" value="1"/>
</dbReference>
<evidence type="ECO:0000313" key="3">
    <source>
        <dbReference type="Proteomes" id="UP001165079"/>
    </source>
</evidence>
<dbReference type="SUPFAM" id="SSF47413">
    <property type="entry name" value="lambda repressor-like DNA-binding domains"/>
    <property type="match status" value="1"/>
</dbReference>
<protein>
    <recommendedName>
        <fullName evidence="1">HTH cro/C1-type domain-containing protein</fullName>
    </recommendedName>
</protein>
<dbReference type="EMBL" id="BSTX01000001">
    <property type="protein sequence ID" value="GLZ76467.1"/>
    <property type="molecule type" value="Genomic_DNA"/>
</dbReference>
<dbReference type="SMART" id="SM00530">
    <property type="entry name" value="HTH_XRE"/>
    <property type="match status" value="1"/>
</dbReference>
<keyword evidence="3" id="KW-1185">Reference proteome</keyword>
<evidence type="ECO:0000313" key="2">
    <source>
        <dbReference type="EMBL" id="GLZ76467.1"/>
    </source>
</evidence>
<reference evidence="2" key="1">
    <citation type="submission" date="2023-03" db="EMBL/GenBank/DDBJ databases">
        <title>Actinorhabdospora filicis NBRC 111898.</title>
        <authorList>
            <person name="Ichikawa N."/>
            <person name="Sato H."/>
            <person name="Tonouchi N."/>
        </authorList>
    </citation>
    <scope>NUCLEOTIDE SEQUENCE</scope>
    <source>
        <strain evidence="2">NBRC 111898</strain>
    </source>
</reference>
<dbReference type="AlphaFoldDB" id="A0A9W6SIA0"/>
<dbReference type="RefSeq" id="WP_285661645.1">
    <property type="nucleotide sequence ID" value="NZ_BSTX01000001.1"/>
</dbReference>
<dbReference type="InterPro" id="IPR010982">
    <property type="entry name" value="Lambda_DNA-bd_dom_sf"/>
</dbReference>
<evidence type="ECO:0000259" key="1">
    <source>
        <dbReference type="PROSITE" id="PS50943"/>
    </source>
</evidence>
<dbReference type="GO" id="GO:0003677">
    <property type="term" value="F:DNA binding"/>
    <property type="evidence" value="ECO:0007669"/>
    <property type="project" value="InterPro"/>
</dbReference>
<feature type="domain" description="HTH cro/C1-type" evidence="1">
    <location>
        <begin position="29"/>
        <end position="60"/>
    </location>
</feature>
<sequence length="95" mass="10117">MGTDTWHEIRIGTETVEQSAARLFRAHRLIERRESRGLSVGEAASLAGITVDEVSAIERGDAASLPGRVTGAYVGALGGSFEMVADFGGRWVVLD</sequence>
<accession>A0A9W6SIA0</accession>
<comment type="caution">
    <text evidence="2">The sequence shown here is derived from an EMBL/GenBank/DDBJ whole genome shotgun (WGS) entry which is preliminary data.</text>
</comment>
<proteinExistence type="predicted"/>